<proteinExistence type="predicted"/>
<accession>A0AAD3XWW7</accession>
<evidence type="ECO:0000313" key="2">
    <source>
        <dbReference type="EMBL" id="GMH19454.1"/>
    </source>
</evidence>
<dbReference type="Proteomes" id="UP001279734">
    <property type="component" value="Unassembled WGS sequence"/>
</dbReference>
<organism evidence="2 3">
    <name type="scientific">Nepenthes gracilis</name>
    <name type="common">Slender pitcher plant</name>
    <dbReference type="NCBI Taxonomy" id="150966"/>
    <lineage>
        <taxon>Eukaryota</taxon>
        <taxon>Viridiplantae</taxon>
        <taxon>Streptophyta</taxon>
        <taxon>Embryophyta</taxon>
        <taxon>Tracheophyta</taxon>
        <taxon>Spermatophyta</taxon>
        <taxon>Magnoliopsida</taxon>
        <taxon>eudicotyledons</taxon>
        <taxon>Gunneridae</taxon>
        <taxon>Pentapetalae</taxon>
        <taxon>Caryophyllales</taxon>
        <taxon>Nepenthaceae</taxon>
        <taxon>Nepenthes</taxon>
    </lineage>
</organism>
<feature type="region of interest" description="Disordered" evidence="1">
    <location>
        <begin position="30"/>
        <end position="107"/>
    </location>
</feature>
<protein>
    <submittedName>
        <fullName evidence="2">Uncharacterized protein</fullName>
    </submittedName>
</protein>
<evidence type="ECO:0000313" key="3">
    <source>
        <dbReference type="Proteomes" id="UP001279734"/>
    </source>
</evidence>
<keyword evidence="3" id="KW-1185">Reference proteome</keyword>
<comment type="caution">
    <text evidence="2">The sequence shown here is derived from an EMBL/GenBank/DDBJ whole genome shotgun (WGS) entry which is preliminary data.</text>
</comment>
<reference evidence="2" key="1">
    <citation type="submission" date="2023-05" db="EMBL/GenBank/DDBJ databases">
        <title>Nepenthes gracilis genome sequencing.</title>
        <authorList>
            <person name="Fukushima K."/>
        </authorList>
    </citation>
    <scope>NUCLEOTIDE SEQUENCE</scope>
    <source>
        <strain evidence="2">SING2019-196</strain>
    </source>
</reference>
<gene>
    <name evidence="2" type="ORF">Nepgr_021295</name>
</gene>
<feature type="compositionally biased region" description="Basic and acidic residues" evidence="1">
    <location>
        <begin position="61"/>
        <end position="72"/>
    </location>
</feature>
<dbReference type="AlphaFoldDB" id="A0AAD3XWW7"/>
<dbReference type="EMBL" id="BSYO01000020">
    <property type="protein sequence ID" value="GMH19454.1"/>
    <property type="molecule type" value="Genomic_DNA"/>
</dbReference>
<sequence>MEAITSCGKSHLLSKDCASHWTSYRISASADFSRRKKKLSRPRKTASSEGFMPEAPVETGFQKREQRNKEEIDSSTTSTSELNEKTPEMGVDADDSEAAEVSQGMRNEGKKKDYIDWKIAESSQANRTVAIVSRNHFSVNGSIIGVDKSRSVEASRQGYLMVEIGILGNNLDIVEVNAVSKRDERIEVDDNITEIVSSGSENLEQRFENIGAVEGNINNSQKTDDGTGLIESGVAGKHCDSAEADAIVESVKSVEAEAIIWEIEARFSGSVEGIDDDGNNSQSLEIHYLDSNDSKEAMESEVSIEADLDVAAEGEDSSQKWKLDVDAQLHKQTLEGLAEDNFSIGNKLFTSPQMVKPGQDIEAFLNRSPSSLKDEPDVMIKGALLKKTARKKAETKARTLEVSAVSKAYCQYRSFGCSSREYCDRILQSCKHSSKGET</sequence>
<name>A0AAD3XWW7_NEPGR</name>
<evidence type="ECO:0000256" key="1">
    <source>
        <dbReference type="SAM" id="MobiDB-lite"/>
    </source>
</evidence>
<feature type="compositionally biased region" description="Basic residues" evidence="1">
    <location>
        <begin position="34"/>
        <end position="44"/>
    </location>
</feature>